<proteinExistence type="inferred from homology"/>
<dbReference type="GO" id="GO:0000287">
    <property type="term" value="F:magnesium ion binding"/>
    <property type="evidence" value="ECO:0007669"/>
    <property type="project" value="InterPro"/>
</dbReference>
<accession>A0A3B0RPV9</accession>
<dbReference type="Pfam" id="PF00692">
    <property type="entry name" value="dUTPase"/>
    <property type="match status" value="1"/>
</dbReference>
<dbReference type="EMBL" id="UOEC01000110">
    <property type="protein sequence ID" value="VAV93441.1"/>
    <property type="molecule type" value="Genomic_DNA"/>
</dbReference>
<evidence type="ECO:0000256" key="5">
    <source>
        <dbReference type="ARBA" id="ARBA00022842"/>
    </source>
</evidence>
<dbReference type="Gene3D" id="2.70.40.10">
    <property type="match status" value="1"/>
</dbReference>
<gene>
    <name evidence="8" type="ORF">MNBD_ALPHA08-587</name>
</gene>
<keyword evidence="5" id="KW-0460">Magnesium</keyword>
<dbReference type="FunFam" id="2.70.40.10:FF:000002">
    <property type="entry name" value="dUTP diphosphatase"/>
    <property type="match status" value="1"/>
</dbReference>
<sequence length="149" mass="15791">MTTIAIKQLDHGHGLPLPSYETVGAAGMDLYAAVPQGSPMVLEPGQRDLVATGISIALPQGFEAQIRPRSGLAVKHGITCLNTPGTIDSDYRGEIKVILINLGQENFTISRGERIAQMVIAPVVQASWQEVAELPETIRGEGGFGSTGR</sequence>
<protein>
    <recommendedName>
        <fullName evidence="2">dUTP diphosphatase</fullName>
        <ecNumber evidence="2">3.6.1.23</ecNumber>
    </recommendedName>
</protein>
<dbReference type="GO" id="GO:0046081">
    <property type="term" value="P:dUTP catabolic process"/>
    <property type="evidence" value="ECO:0007669"/>
    <property type="project" value="InterPro"/>
</dbReference>
<evidence type="ECO:0000259" key="7">
    <source>
        <dbReference type="Pfam" id="PF00692"/>
    </source>
</evidence>
<dbReference type="EC" id="3.6.1.23" evidence="2"/>
<dbReference type="PANTHER" id="PTHR11241:SF0">
    <property type="entry name" value="DEOXYURIDINE 5'-TRIPHOSPHATE NUCLEOTIDOHYDROLASE"/>
    <property type="match status" value="1"/>
</dbReference>
<feature type="domain" description="dUTPase-like" evidence="7">
    <location>
        <begin position="16"/>
        <end position="148"/>
    </location>
</feature>
<dbReference type="NCBIfam" id="TIGR00576">
    <property type="entry name" value="dut"/>
    <property type="match status" value="1"/>
</dbReference>
<keyword evidence="4 8" id="KW-0378">Hydrolase</keyword>
<organism evidence="8">
    <name type="scientific">hydrothermal vent metagenome</name>
    <dbReference type="NCBI Taxonomy" id="652676"/>
    <lineage>
        <taxon>unclassified sequences</taxon>
        <taxon>metagenomes</taxon>
        <taxon>ecological metagenomes</taxon>
    </lineage>
</organism>
<evidence type="ECO:0000313" key="8">
    <source>
        <dbReference type="EMBL" id="VAV93441.1"/>
    </source>
</evidence>
<keyword evidence="3" id="KW-0479">Metal-binding</keyword>
<dbReference type="GO" id="GO:0004170">
    <property type="term" value="F:dUTP diphosphatase activity"/>
    <property type="evidence" value="ECO:0007669"/>
    <property type="project" value="UniProtKB-EC"/>
</dbReference>
<dbReference type="AlphaFoldDB" id="A0A3B0RPV9"/>
<dbReference type="InterPro" id="IPR029054">
    <property type="entry name" value="dUTPase-like"/>
</dbReference>
<keyword evidence="6" id="KW-0546">Nucleotide metabolism</keyword>
<dbReference type="InterPro" id="IPR008181">
    <property type="entry name" value="dUTPase"/>
</dbReference>
<dbReference type="HAMAP" id="MF_00116">
    <property type="entry name" value="dUTPase_bact"/>
    <property type="match status" value="1"/>
</dbReference>
<dbReference type="PANTHER" id="PTHR11241">
    <property type="entry name" value="DEOXYURIDINE 5'-TRIPHOSPHATE NUCLEOTIDOHYDROLASE"/>
    <property type="match status" value="1"/>
</dbReference>
<comment type="similarity">
    <text evidence="1">Belongs to the dUTPase family.</text>
</comment>
<dbReference type="InterPro" id="IPR033704">
    <property type="entry name" value="dUTPase_trimeric"/>
</dbReference>
<name>A0A3B0RPV9_9ZZZZ</name>
<evidence type="ECO:0000256" key="2">
    <source>
        <dbReference type="ARBA" id="ARBA00012379"/>
    </source>
</evidence>
<evidence type="ECO:0000256" key="6">
    <source>
        <dbReference type="ARBA" id="ARBA00023080"/>
    </source>
</evidence>
<evidence type="ECO:0000256" key="1">
    <source>
        <dbReference type="ARBA" id="ARBA00006581"/>
    </source>
</evidence>
<evidence type="ECO:0000256" key="4">
    <source>
        <dbReference type="ARBA" id="ARBA00022801"/>
    </source>
</evidence>
<reference evidence="8" key="1">
    <citation type="submission" date="2018-06" db="EMBL/GenBank/DDBJ databases">
        <authorList>
            <person name="Zhirakovskaya E."/>
        </authorList>
    </citation>
    <scope>NUCLEOTIDE SEQUENCE</scope>
</reference>
<dbReference type="GO" id="GO:0006226">
    <property type="term" value="P:dUMP biosynthetic process"/>
    <property type="evidence" value="ECO:0007669"/>
    <property type="project" value="InterPro"/>
</dbReference>
<evidence type="ECO:0000256" key="3">
    <source>
        <dbReference type="ARBA" id="ARBA00022723"/>
    </source>
</evidence>
<dbReference type="NCBIfam" id="NF001862">
    <property type="entry name" value="PRK00601.1"/>
    <property type="match status" value="1"/>
</dbReference>
<dbReference type="SUPFAM" id="SSF51283">
    <property type="entry name" value="dUTPase-like"/>
    <property type="match status" value="1"/>
</dbReference>
<dbReference type="InterPro" id="IPR036157">
    <property type="entry name" value="dUTPase-like_sf"/>
</dbReference>
<dbReference type="CDD" id="cd07557">
    <property type="entry name" value="trimeric_dUTPase"/>
    <property type="match status" value="1"/>
</dbReference>